<proteinExistence type="predicted"/>
<accession>A0A127PA24</accession>
<sequence length="72" mass="8129">MQGLKAGGSIKRWLWHIRSLYCRSGIYTTIQQLSVISLQNILQHACLAWLCGPRWPGSLWFSPDNGHGLSYG</sequence>
<evidence type="ECO:0000313" key="1">
    <source>
        <dbReference type="EMBL" id="AMO94515.1"/>
    </source>
</evidence>
<protein>
    <submittedName>
        <fullName evidence="1">Uncharacterized protein</fullName>
    </submittedName>
</protein>
<dbReference type="AlphaFoldDB" id="A0A127PA24"/>
<dbReference type="Proteomes" id="UP000072421">
    <property type="component" value="Chromosome"/>
</dbReference>
<reference evidence="1 2" key="1">
    <citation type="submission" date="2015-11" db="EMBL/GenBank/DDBJ databases">
        <title>Exploring the genomic traits of fungus-feeding bacterial genus Collimonas.</title>
        <authorList>
            <person name="Song C."/>
            <person name="Schmidt R."/>
            <person name="de Jager V."/>
            <person name="Krzyzanowska D."/>
            <person name="Jongedijk E."/>
            <person name="Cankar K."/>
            <person name="Beekwilder J."/>
            <person name="van Veen A."/>
            <person name="de Boer W."/>
            <person name="van Veen J.A."/>
            <person name="Garbeva P."/>
        </authorList>
    </citation>
    <scope>NUCLEOTIDE SEQUENCE [LARGE SCALE GENOMIC DNA]</scope>
    <source>
        <strain evidence="1 2">Ter6</strain>
    </source>
</reference>
<name>A0A127PA24_9BURK</name>
<evidence type="ECO:0000313" key="2">
    <source>
        <dbReference type="Proteomes" id="UP000072421"/>
    </source>
</evidence>
<dbReference type="EMBL" id="CP013232">
    <property type="protein sequence ID" value="AMO94515.1"/>
    <property type="molecule type" value="Genomic_DNA"/>
</dbReference>
<organism evidence="1">
    <name type="scientific">Collimonas fungivorans</name>
    <dbReference type="NCBI Taxonomy" id="158899"/>
    <lineage>
        <taxon>Bacteria</taxon>
        <taxon>Pseudomonadati</taxon>
        <taxon>Pseudomonadota</taxon>
        <taxon>Betaproteobacteria</taxon>
        <taxon>Burkholderiales</taxon>
        <taxon>Oxalobacteraceae</taxon>
        <taxon>Collimonas</taxon>
    </lineage>
</organism>
<gene>
    <name evidence="1" type="ORF">CFter6_1817</name>
</gene>